<evidence type="ECO:0008006" key="3">
    <source>
        <dbReference type="Google" id="ProtNLM"/>
    </source>
</evidence>
<name>A0ABQ4U418_9HYPH</name>
<dbReference type="EMBL" id="BPRB01000227">
    <property type="protein sequence ID" value="GJE61572.1"/>
    <property type="molecule type" value="Genomic_DNA"/>
</dbReference>
<evidence type="ECO:0000313" key="1">
    <source>
        <dbReference type="EMBL" id="GJE61572.1"/>
    </source>
</evidence>
<reference evidence="1" key="2">
    <citation type="submission" date="2021-08" db="EMBL/GenBank/DDBJ databases">
        <authorList>
            <person name="Tani A."/>
            <person name="Ola A."/>
            <person name="Ogura Y."/>
            <person name="Katsura K."/>
            <person name="Hayashi T."/>
        </authorList>
    </citation>
    <scope>NUCLEOTIDE SEQUENCE</scope>
    <source>
        <strain evidence="1">DSM 23632</strain>
    </source>
</reference>
<dbReference type="Proteomes" id="UP001055057">
    <property type="component" value="Unassembled WGS sequence"/>
</dbReference>
<organism evidence="1 2">
    <name type="scientific">Methylobacterium trifolii</name>
    <dbReference type="NCBI Taxonomy" id="1003092"/>
    <lineage>
        <taxon>Bacteria</taxon>
        <taxon>Pseudomonadati</taxon>
        <taxon>Pseudomonadota</taxon>
        <taxon>Alphaproteobacteria</taxon>
        <taxon>Hyphomicrobiales</taxon>
        <taxon>Methylobacteriaceae</taxon>
        <taxon>Methylobacterium</taxon>
    </lineage>
</organism>
<reference evidence="1" key="1">
    <citation type="journal article" date="2021" name="Front. Microbiol.">
        <title>Comprehensive Comparative Genomics and Phenotyping of Methylobacterium Species.</title>
        <authorList>
            <person name="Alessa O."/>
            <person name="Ogura Y."/>
            <person name="Fujitani Y."/>
            <person name="Takami H."/>
            <person name="Hayashi T."/>
            <person name="Sahin N."/>
            <person name="Tani A."/>
        </authorList>
    </citation>
    <scope>NUCLEOTIDE SEQUENCE</scope>
    <source>
        <strain evidence="1">DSM 23632</strain>
    </source>
</reference>
<comment type="caution">
    <text evidence="1">The sequence shown here is derived from an EMBL/GenBank/DDBJ whole genome shotgun (WGS) entry which is preliminary data.</text>
</comment>
<proteinExistence type="predicted"/>
<keyword evidence="2" id="KW-1185">Reference proteome</keyword>
<accession>A0ABQ4U418</accession>
<evidence type="ECO:0000313" key="2">
    <source>
        <dbReference type="Proteomes" id="UP001055057"/>
    </source>
</evidence>
<sequence length="291" mass="31237">MTRRFTVIQGGLSLSAADEVSTGRQDAAVAADDWTVDLQRAGTVDDAAVAAWRALMTRNAVADPLQDPDYLLTLARHRPAGGRIAFALAWNRDARGAQALRGVLPLVMPHPVWGRARARPWQPHGLPNAASVIDGERAEAVTDAVRGRLRSLRRPLILDGAEPAGASSGARVPTLVASSRPVVRARTIPADSVVGVRPQDYQSPAEIERIREPARIRDAVETFLALDARSGPRPIVADPSEAALVRVVSRLFARRQQMSVEFARRSGEVVAGTLRLGAGPHSVAWRHAAQG</sequence>
<protein>
    <recommendedName>
        <fullName evidence="3">BioF2-like acetyltransferase domain-containing protein</fullName>
    </recommendedName>
</protein>
<dbReference type="RefSeq" id="WP_238184133.1">
    <property type="nucleotide sequence ID" value="NZ_BPRB01000227.1"/>
</dbReference>
<gene>
    <name evidence="1" type="ORF">MPOCJGCO_3694</name>
</gene>